<evidence type="ECO:0000313" key="3">
    <source>
        <dbReference type="Proteomes" id="UP001151760"/>
    </source>
</evidence>
<comment type="caution">
    <text evidence="2">The sequence shown here is derived from an EMBL/GenBank/DDBJ whole genome shotgun (WGS) entry which is preliminary data.</text>
</comment>
<feature type="compositionally biased region" description="Basic and acidic residues" evidence="1">
    <location>
        <begin position="9"/>
        <end position="48"/>
    </location>
</feature>
<dbReference type="EMBL" id="BQNB010013742">
    <property type="protein sequence ID" value="GJT19744.1"/>
    <property type="molecule type" value="Genomic_DNA"/>
</dbReference>
<evidence type="ECO:0000313" key="2">
    <source>
        <dbReference type="EMBL" id="GJT19744.1"/>
    </source>
</evidence>
<sequence>MDTELVEGSEVRAECSETRAEGSSKRAGEDLQQESTKKQKVDEDRETSKLQSLMEVIPEEEEVTIDAIPLATKPLKEFDLLKWDPIRDILQLGQQVVSELVALRSFARRYGSRFCTHGGCMPASKVPMIKPGEFELWRMRIEQYIQMIDYSLWEVIENGNTTPKTTIIEGVEKVMPPTTAEEKA</sequence>
<evidence type="ECO:0000256" key="1">
    <source>
        <dbReference type="SAM" id="MobiDB-lite"/>
    </source>
</evidence>
<keyword evidence="3" id="KW-1185">Reference proteome</keyword>
<reference evidence="2" key="2">
    <citation type="submission" date="2022-01" db="EMBL/GenBank/DDBJ databases">
        <authorList>
            <person name="Yamashiro T."/>
            <person name="Shiraishi A."/>
            <person name="Satake H."/>
            <person name="Nakayama K."/>
        </authorList>
    </citation>
    <scope>NUCLEOTIDE SEQUENCE</scope>
</reference>
<gene>
    <name evidence="2" type="ORF">Tco_0878450</name>
</gene>
<accession>A0ABQ5BZS2</accession>
<name>A0ABQ5BZS2_9ASTR</name>
<protein>
    <submittedName>
        <fullName evidence="2">Uncharacterized protein</fullName>
    </submittedName>
</protein>
<reference evidence="2" key="1">
    <citation type="journal article" date="2022" name="Int. J. Mol. Sci.">
        <title>Draft Genome of Tanacetum Coccineum: Genomic Comparison of Closely Related Tanacetum-Family Plants.</title>
        <authorList>
            <person name="Yamashiro T."/>
            <person name="Shiraishi A."/>
            <person name="Nakayama K."/>
            <person name="Satake H."/>
        </authorList>
    </citation>
    <scope>NUCLEOTIDE SEQUENCE</scope>
</reference>
<organism evidence="2 3">
    <name type="scientific">Tanacetum coccineum</name>
    <dbReference type="NCBI Taxonomy" id="301880"/>
    <lineage>
        <taxon>Eukaryota</taxon>
        <taxon>Viridiplantae</taxon>
        <taxon>Streptophyta</taxon>
        <taxon>Embryophyta</taxon>
        <taxon>Tracheophyta</taxon>
        <taxon>Spermatophyta</taxon>
        <taxon>Magnoliopsida</taxon>
        <taxon>eudicotyledons</taxon>
        <taxon>Gunneridae</taxon>
        <taxon>Pentapetalae</taxon>
        <taxon>asterids</taxon>
        <taxon>campanulids</taxon>
        <taxon>Asterales</taxon>
        <taxon>Asteraceae</taxon>
        <taxon>Asteroideae</taxon>
        <taxon>Anthemideae</taxon>
        <taxon>Anthemidinae</taxon>
        <taxon>Tanacetum</taxon>
    </lineage>
</organism>
<dbReference type="Proteomes" id="UP001151760">
    <property type="component" value="Unassembled WGS sequence"/>
</dbReference>
<proteinExistence type="predicted"/>
<feature type="region of interest" description="Disordered" evidence="1">
    <location>
        <begin position="1"/>
        <end position="48"/>
    </location>
</feature>